<feature type="region of interest" description="Disordered" evidence="1">
    <location>
        <begin position="44"/>
        <end position="106"/>
    </location>
</feature>
<keyword evidence="3" id="KW-1185">Reference proteome</keyword>
<protein>
    <submittedName>
        <fullName evidence="2">Uncharacterized protein</fullName>
    </submittedName>
</protein>
<sequence>MSNLECPHWTGEDSPTRYSWRTMGSDFPREEDWCWGIPWRRAEEDERKRRNQGRQGGAGRRPEVWRKAAWRKRKLREKTRDPTGRSWSHVRERGQRDEEKQASHGR</sequence>
<gene>
    <name evidence="2" type="ORF">NDU88_003478</name>
</gene>
<accession>A0AAV7VG82</accession>
<evidence type="ECO:0000313" key="2">
    <source>
        <dbReference type="EMBL" id="KAJ1199645.1"/>
    </source>
</evidence>
<comment type="caution">
    <text evidence="2">The sequence shown here is derived from an EMBL/GenBank/DDBJ whole genome shotgun (WGS) entry which is preliminary data.</text>
</comment>
<evidence type="ECO:0000313" key="3">
    <source>
        <dbReference type="Proteomes" id="UP001066276"/>
    </source>
</evidence>
<organism evidence="2 3">
    <name type="scientific">Pleurodeles waltl</name>
    <name type="common">Iberian ribbed newt</name>
    <dbReference type="NCBI Taxonomy" id="8319"/>
    <lineage>
        <taxon>Eukaryota</taxon>
        <taxon>Metazoa</taxon>
        <taxon>Chordata</taxon>
        <taxon>Craniata</taxon>
        <taxon>Vertebrata</taxon>
        <taxon>Euteleostomi</taxon>
        <taxon>Amphibia</taxon>
        <taxon>Batrachia</taxon>
        <taxon>Caudata</taxon>
        <taxon>Salamandroidea</taxon>
        <taxon>Salamandridae</taxon>
        <taxon>Pleurodelinae</taxon>
        <taxon>Pleurodeles</taxon>
    </lineage>
</organism>
<reference evidence="2" key="1">
    <citation type="journal article" date="2022" name="bioRxiv">
        <title>Sequencing and chromosome-scale assembly of the giantPleurodeles waltlgenome.</title>
        <authorList>
            <person name="Brown T."/>
            <person name="Elewa A."/>
            <person name="Iarovenko S."/>
            <person name="Subramanian E."/>
            <person name="Araus A.J."/>
            <person name="Petzold A."/>
            <person name="Susuki M."/>
            <person name="Suzuki K.-i.T."/>
            <person name="Hayashi T."/>
            <person name="Toyoda A."/>
            <person name="Oliveira C."/>
            <person name="Osipova E."/>
            <person name="Leigh N.D."/>
            <person name="Simon A."/>
            <person name="Yun M.H."/>
        </authorList>
    </citation>
    <scope>NUCLEOTIDE SEQUENCE</scope>
    <source>
        <strain evidence="2">20211129_DDA</strain>
        <tissue evidence="2">Liver</tissue>
    </source>
</reference>
<name>A0AAV7VG82_PLEWA</name>
<dbReference type="AlphaFoldDB" id="A0AAV7VG82"/>
<dbReference type="Proteomes" id="UP001066276">
    <property type="component" value="Chromosome 2_1"/>
</dbReference>
<dbReference type="EMBL" id="JANPWB010000003">
    <property type="protein sequence ID" value="KAJ1199645.1"/>
    <property type="molecule type" value="Genomic_DNA"/>
</dbReference>
<feature type="compositionally biased region" description="Basic and acidic residues" evidence="1">
    <location>
        <begin position="78"/>
        <end position="106"/>
    </location>
</feature>
<evidence type="ECO:0000256" key="1">
    <source>
        <dbReference type="SAM" id="MobiDB-lite"/>
    </source>
</evidence>
<proteinExistence type="predicted"/>
<feature type="compositionally biased region" description="Basic residues" evidence="1">
    <location>
        <begin position="68"/>
        <end position="77"/>
    </location>
</feature>